<dbReference type="PRINTS" id="PR00340">
    <property type="entry name" value="PIIGLNB"/>
</dbReference>
<dbReference type="EMBL" id="QUSL01000010">
    <property type="protein sequence ID" value="RGD85527.1"/>
    <property type="molecule type" value="Genomic_DNA"/>
</dbReference>
<dbReference type="InterPro" id="IPR011322">
    <property type="entry name" value="N-reg_PII-like_a/b"/>
</dbReference>
<reference evidence="4 5" key="1">
    <citation type="submission" date="2018-08" db="EMBL/GenBank/DDBJ databases">
        <title>A genome reference for cultivated species of the human gut microbiota.</title>
        <authorList>
            <person name="Zou Y."/>
            <person name="Xue W."/>
            <person name="Luo G."/>
        </authorList>
    </citation>
    <scope>NUCLEOTIDE SEQUENCE [LARGE SCALE GENOMIC DNA]</scope>
    <source>
        <strain evidence="4 5">OM06-4</strain>
    </source>
</reference>
<comment type="caution">
    <text evidence="4">The sequence shown here is derived from an EMBL/GenBank/DDBJ whole genome shotgun (WGS) entry which is preliminary data.</text>
</comment>
<comment type="similarity">
    <text evidence="2">Belongs to the P(II) protein family.</text>
</comment>
<evidence type="ECO:0000313" key="5">
    <source>
        <dbReference type="Proteomes" id="UP000261032"/>
    </source>
</evidence>
<dbReference type="PROSITE" id="PS51343">
    <property type="entry name" value="PII_GLNB_DOM"/>
    <property type="match status" value="1"/>
</dbReference>
<dbReference type="SUPFAM" id="SSF54913">
    <property type="entry name" value="GlnB-like"/>
    <property type="match status" value="1"/>
</dbReference>
<dbReference type="PANTHER" id="PTHR30115:SF11">
    <property type="entry name" value="NITROGEN REGULATORY PROTEIN P-II HOMOLOG"/>
    <property type="match status" value="1"/>
</dbReference>
<dbReference type="GO" id="GO:0006808">
    <property type="term" value="P:regulation of nitrogen utilization"/>
    <property type="evidence" value="ECO:0007669"/>
    <property type="project" value="InterPro"/>
</dbReference>
<dbReference type="Proteomes" id="UP001211987">
    <property type="component" value="Unassembled WGS sequence"/>
</dbReference>
<dbReference type="GO" id="GO:0030234">
    <property type="term" value="F:enzyme regulator activity"/>
    <property type="evidence" value="ECO:0007669"/>
    <property type="project" value="InterPro"/>
</dbReference>
<dbReference type="GeneID" id="64196245"/>
<name>A0A3E3AEX7_9FIRM</name>
<dbReference type="PROSITE" id="PS00638">
    <property type="entry name" value="PII_GLNB_CTER"/>
    <property type="match status" value="1"/>
</dbReference>
<dbReference type="AlphaFoldDB" id="A0A3E3AEX7"/>
<dbReference type="SMART" id="SM00938">
    <property type="entry name" value="P-II"/>
    <property type="match status" value="1"/>
</dbReference>
<evidence type="ECO:0000256" key="2">
    <source>
        <dbReference type="RuleBase" id="RU003936"/>
    </source>
</evidence>
<dbReference type="GO" id="GO:0005524">
    <property type="term" value="F:ATP binding"/>
    <property type="evidence" value="ECO:0007669"/>
    <property type="project" value="TreeGrafter"/>
</dbReference>
<evidence type="ECO:0000313" key="3">
    <source>
        <dbReference type="EMBL" id="MDB7083426.1"/>
    </source>
</evidence>
<dbReference type="RefSeq" id="WP_003537788.1">
    <property type="nucleotide sequence ID" value="NZ_AP031443.1"/>
</dbReference>
<organism evidence="4 5">
    <name type="scientific">Thomasclavelia ramosa</name>
    <dbReference type="NCBI Taxonomy" id="1547"/>
    <lineage>
        <taxon>Bacteria</taxon>
        <taxon>Bacillati</taxon>
        <taxon>Bacillota</taxon>
        <taxon>Erysipelotrichia</taxon>
        <taxon>Erysipelotrichales</taxon>
        <taxon>Coprobacillaceae</taxon>
        <taxon>Thomasclavelia</taxon>
    </lineage>
</organism>
<dbReference type="Pfam" id="PF00543">
    <property type="entry name" value="P-II"/>
    <property type="match status" value="1"/>
</dbReference>
<feature type="modified residue" description="O-UMP-tyrosine" evidence="1">
    <location>
        <position position="51"/>
    </location>
</feature>
<dbReference type="Gene3D" id="3.30.70.120">
    <property type="match status" value="1"/>
</dbReference>
<keyword evidence="1" id="KW-0597">Phosphoprotein</keyword>
<dbReference type="InterPro" id="IPR002187">
    <property type="entry name" value="N-reg_PII"/>
</dbReference>
<reference evidence="3" key="2">
    <citation type="submission" date="2023-01" db="EMBL/GenBank/DDBJ databases">
        <title>Human gut microbiome strain richness.</title>
        <authorList>
            <person name="Chen-Liaw A."/>
        </authorList>
    </citation>
    <scope>NUCLEOTIDE SEQUENCE</scope>
    <source>
        <strain evidence="3">1001217st2_G6_1001217B_191108</strain>
    </source>
</reference>
<gene>
    <name evidence="4" type="ORF">DXB93_08130</name>
    <name evidence="3" type="ORF">PM738_06420</name>
</gene>
<dbReference type="Proteomes" id="UP000261032">
    <property type="component" value="Unassembled WGS sequence"/>
</dbReference>
<dbReference type="InterPro" id="IPR017918">
    <property type="entry name" value="N-reg_PII_CS"/>
</dbReference>
<accession>A0A3E3AEX7</accession>
<dbReference type="EMBL" id="JAQLKE010000007">
    <property type="protein sequence ID" value="MDB7083426.1"/>
    <property type="molecule type" value="Genomic_DNA"/>
</dbReference>
<sequence length="112" mass="12516">MKKLEIIIRPEKLEILKDILTDCGITGMMVSNIMGFGNQMGYTQQYRGTKYSVNLVSKLRIETVVKDEVVDQMIKEITTKLSSGNVGDGKVFVYPVEQAVRIRTGETGENAL</sequence>
<dbReference type="InterPro" id="IPR015867">
    <property type="entry name" value="N-reg_PII/ATP_PRibTrfase_C"/>
</dbReference>
<protein>
    <submittedName>
        <fullName evidence="4">P-II family nitrogen regulator</fullName>
    </submittedName>
</protein>
<evidence type="ECO:0000313" key="4">
    <source>
        <dbReference type="EMBL" id="RGD85527.1"/>
    </source>
</evidence>
<dbReference type="GO" id="GO:0005829">
    <property type="term" value="C:cytosol"/>
    <property type="evidence" value="ECO:0007669"/>
    <property type="project" value="TreeGrafter"/>
</dbReference>
<evidence type="ECO:0000256" key="1">
    <source>
        <dbReference type="PIRSR" id="PIRSR602187-50"/>
    </source>
</evidence>
<dbReference type="PANTHER" id="PTHR30115">
    <property type="entry name" value="NITROGEN REGULATORY PROTEIN P-II"/>
    <property type="match status" value="1"/>
</dbReference>
<proteinExistence type="inferred from homology"/>